<feature type="transmembrane region" description="Helical" evidence="1">
    <location>
        <begin position="54"/>
        <end position="71"/>
    </location>
</feature>
<dbReference type="OrthoDB" id="3183957at2"/>
<accession>A0A366EBX0</accession>
<keyword evidence="1" id="KW-0472">Membrane</keyword>
<keyword evidence="1" id="KW-0812">Transmembrane</keyword>
<dbReference type="AlphaFoldDB" id="A0A366EBX0"/>
<evidence type="ECO:0008006" key="4">
    <source>
        <dbReference type="Google" id="ProtNLM"/>
    </source>
</evidence>
<keyword evidence="1" id="KW-1133">Transmembrane helix</keyword>
<dbReference type="STRING" id="200904.GCA_900168775_00131"/>
<protein>
    <recommendedName>
        <fullName evidence="4">PTS cellobiose transporter subunit IIA</fullName>
    </recommendedName>
</protein>
<gene>
    <name evidence="2" type="ORF">DES48_103198</name>
</gene>
<dbReference type="Proteomes" id="UP000252254">
    <property type="component" value="Unassembled WGS sequence"/>
</dbReference>
<evidence type="ECO:0000256" key="1">
    <source>
        <dbReference type="SAM" id="Phobius"/>
    </source>
</evidence>
<feature type="transmembrane region" description="Helical" evidence="1">
    <location>
        <begin position="124"/>
        <end position="142"/>
    </location>
</feature>
<reference evidence="2 3" key="1">
    <citation type="submission" date="2018-06" db="EMBL/GenBank/DDBJ databases">
        <title>Genomic Encyclopedia of Type Strains, Phase IV (KMG-IV): sequencing the most valuable type-strain genomes for metagenomic binning, comparative biology and taxonomic classification.</title>
        <authorList>
            <person name="Goeker M."/>
        </authorList>
    </citation>
    <scope>NUCLEOTIDE SEQUENCE [LARGE SCALE GENOMIC DNA]</scope>
    <source>
        <strain evidence="2 3">DSM 15140</strain>
    </source>
</reference>
<name>A0A366EBX0_9BACI</name>
<keyword evidence="3" id="KW-1185">Reference proteome</keyword>
<feature type="transmembrane region" description="Helical" evidence="1">
    <location>
        <begin position="27"/>
        <end position="48"/>
    </location>
</feature>
<organism evidence="2 3">
    <name type="scientific">Paraliobacillus ryukyuensis</name>
    <dbReference type="NCBI Taxonomy" id="200904"/>
    <lineage>
        <taxon>Bacteria</taxon>
        <taxon>Bacillati</taxon>
        <taxon>Bacillota</taxon>
        <taxon>Bacilli</taxon>
        <taxon>Bacillales</taxon>
        <taxon>Bacillaceae</taxon>
        <taxon>Paraliobacillus</taxon>
    </lineage>
</organism>
<dbReference type="EMBL" id="QNRI01000003">
    <property type="protein sequence ID" value="RBO99871.1"/>
    <property type="molecule type" value="Genomic_DNA"/>
</dbReference>
<sequence length="167" mass="19734">MKNNEMAQIEQNRKNLSIKTMYFNRYLLVRYVSALFFFTNLYWFMALLMSDSRLYFIPLSLLVVLVISTSEQVKMYSKHANIAKKTKYCFRILLATNAVLLIPMFFTSAFTALFPFFLYQGKSILLISAILIAGMALSLWMLHRLNKIELNEDKHFKRMKHYEEAIN</sequence>
<proteinExistence type="predicted"/>
<comment type="caution">
    <text evidence="2">The sequence shown here is derived from an EMBL/GenBank/DDBJ whole genome shotgun (WGS) entry which is preliminary data.</text>
</comment>
<dbReference type="RefSeq" id="WP_079710168.1">
    <property type="nucleotide sequence ID" value="NZ_BAABQN010000004.1"/>
</dbReference>
<evidence type="ECO:0000313" key="3">
    <source>
        <dbReference type="Proteomes" id="UP000252254"/>
    </source>
</evidence>
<evidence type="ECO:0000313" key="2">
    <source>
        <dbReference type="EMBL" id="RBO99871.1"/>
    </source>
</evidence>
<feature type="transmembrane region" description="Helical" evidence="1">
    <location>
        <begin position="92"/>
        <end position="118"/>
    </location>
</feature>